<dbReference type="AlphaFoldDB" id="A0AAX4P6D5"/>
<dbReference type="EMBL" id="CP151504">
    <property type="protein sequence ID" value="WZN61396.1"/>
    <property type="molecule type" value="Genomic_DNA"/>
</dbReference>
<keyword evidence="4" id="KW-1185">Reference proteome</keyword>
<dbReference type="GO" id="GO:0006782">
    <property type="term" value="P:protoporphyrinogen IX biosynthetic process"/>
    <property type="evidence" value="ECO:0007669"/>
    <property type="project" value="TreeGrafter"/>
</dbReference>
<sequence>MAPPRASTVKAVGAGARVAPGSGSRLPPNARARGSRRATRSNAQGFDDYVQELQKDMLARCEAADGSGSRFRVDEWERERGEGFGRTCVMEDGDLFEKAAVNVSVIRDVLSAERASAMSERGRGTIDRAGGQPYEAEALSLVFHPRSPLVPTLRADVRRFRVGDAAWYGGGCDITPSYLDEELAREFHRYWRSVCDRHSPEAYPKFKAWCDRYFYIPARGEHRGLGGIFFDDLEEGGGEAYDVSAFARDFSSGILDSWLPLALEANRQEFTKEQKEWQLLRRGRYVEFNLLYDRGIKFGLGGGRMESIMVSAPPSVKWRYDARPEDGSEEDRLLRVLSGEPREWAA</sequence>
<feature type="region of interest" description="Disordered" evidence="2">
    <location>
        <begin position="1"/>
        <end position="45"/>
    </location>
</feature>
<dbReference type="PANTHER" id="PTHR10755:SF3">
    <property type="entry name" value="COPROPORPHYRINOGEN OXIDASE"/>
    <property type="match status" value="1"/>
</dbReference>
<evidence type="ECO:0000313" key="4">
    <source>
        <dbReference type="Proteomes" id="UP001472866"/>
    </source>
</evidence>
<evidence type="ECO:0000256" key="2">
    <source>
        <dbReference type="SAM" id="MobiDB-lite"/>
    </source>
</evidence>
<proteinExistence type="predicted"/>
<dbReference type="PIRSF" id="PIRSF000166">
    <property type="entry name" value="Coproporphyri_ox"/>
    <property type="match status" value="1"/>
</dbReference>
<reference evidence="3 4" key="1">
    <citation type="submission" date="2024-03" db="EMBL/GenBank/DDBJ databases">
        <title>Complete genome sequence of the green alga Chloropicon roscoffensis RCC1871.</title>
        <authorList>
            <person name="Lemieux C."/>
            <person name="Pombert J.-F."/>
            <person name="Otis C."/>
            <person name="Turmel M."/>
        </authorList>
    </citation>
    <scope>NUCLEOTIDE SEQUENCE [LARGE SCALE GENOMIC DNA]</scope>
    <source>
        <strain evidence="3 4">RCC1871</strain>
    </source>
</reference>
<dbReference type="GO" id="GO:0005737">
    <property type="term" value="C:cytoplasm"/>
    <property type="evidence" value="ECO:0007669"/>
    <property type="project" value="TreeGrafter"/>
</dbReference>
<dbReference type="Gene3D" id="3.40.1500.10">
    <property type="entry name" value="Coproporphyrinogen III oxidase, aerobic"/>
    <property type="match status" value="1"/>
</dbReference>
<dbReference type="Proteomes" id="UP001472866">
    <property type="component" value="Chromosome 04"/>
</dbReference>
<dbReference type="GO" id="GO:0004109">
    <property type="term" value="F:coproporphyrinogen oxidase activity"/>
    <property type="evidence" value="ECO:0007669"/>
    <property type="project" value="UniProtKB-EC"/>
</dbReference>
<accession>A0AAX4P6D5</accession>
<dbReference type="SUPFAM" id="SSF102886">
    <property type="entry name" value="Coproporphyrinogen III oxidase"/>
    <property type="match status" value="1"/>
</dbReference>
<dbReference type="PRINTS" id="PR00073">
    <property type="entry name" value="COPRGNOXDASE"/>
</dbReference>
<dbReference type="InterPro" id="IPR036406">
    <property type="entry name" value="Coprogen_oxidase_aer_sf"/>
</dbReference>
<comment type="catalytic activity">
    <reaction evidence="1">
        <text>coproporphyrinogen III + O2 + 2 H(+) = protoporphyrinogen IX + 2 CO2 + 2 H2O</text>
        <dbReference type="Rhea" id="RHEA:18257"/>
        <dbReference type="ChEBI" id="CHEBI:15377"/>
        <dbReference type="ChEBI" id="CHEBI:15378"/>
        <dbReference type="ChEBI" id="CHEBI:15379"/>
        <dbReference type="ChEBI" id="CHEBI:16526"/>
        <dbReference type="ChEBI" id="CHEBI:57307"/>
        <dbReference type="ChEBI" id="CHEBI:57309"/>
        <dbReference type="EC" id="1.3.3.3"/>
    </reaction>
</comment>
<evidence type="ECO:0000313" key="3">
    <source>
        <dbReference type="EMBL" id="WZN61396.1"/>
    </source>
</evidence>
<evidence type="ECO:0000256" key="1">
    <source>
        <dbReference type="ARBA" id="ARBA00049102"/>
    </source>
</evidence>
<dbReference type="InterPro" id="IPR001260">
    <property type="entry name" value="Coprogen_oxidase_aer"/>
</dbReference>
<organism evidence="3 4">
    <name type="scientific">Chloropicon roscoffensis</name>
    <dbReference type="NCBI Taxonomy" id="1461544"/>
    <lineage>
        <taxon>Eukaryota</taxon>
        <taxon>Viridiplantae</taxon>
        <taxon>Chlorophyta</taxon>
        <taxon>Chloropicophyceae</taxon>
        <taxon>Chloropicales</taxon>
        <taxon>Chloropicaceae</taxon>
        <taxon>Chloropicon</taxon>
    </lineage>
</organism>
<dbReference type="PANTHER" id="PTHR10755">
    <property type="entry name" value="COPROPORPHYRINOGEN III OXIDASE, MITOCHONDRIAL"/>
    <property type="match status" value="1"/>
</dbReference>
<protein>
    <submittedName>
        <fullName evidence="3">Coproporphyrinogen III oxidase</fullName>
    </submittedName>
</protein>
<gene>
    <name evidence="3" type="ORF">HKI87_04g29310</name>
</gene>
<name>A0AAX4P6D5_9CHLO</name>
<dbReference type="NCBIfam" id="NF003727">
    <property type="entry name" value="PRK05330.1"/>
    <property type="match status" value="1"/>
</dbReference>
<dbReference type="Pfam" id="PF01218">
    <property type="entry name" value="Coprogen_oxidas"/>
    <property type="match status" value="1"/>
</dbReference>